<keyword evidence="2" id="KW-1185">Reference proteome</keyword>
<evidence type="ECO:0000313" key="2">
    <source>
        <dbReference type="Proteomes" id="UP001149954"/>
    </source>
</evidence>
<dbReference type="EMBL" id="JAPWDS010000006">
    <property type="protein sequence ID" value="KAJ5494058.1"/>
    <property type="molecule type" value="Genomic_DNA"/>
</dbReference>
<reference evidence="1" key="1">
    <citation type="submission" date="2022-12" db="EMBL/GenBank/DDBJ databases">
        <authorList>
            <person name="Petersen C."/>
        </authorList>
    </citation>
    <scope>NUCLEOTIDE SEQUENCE</scope>
    <source>
        <strain evidence="1">IBT 29495</strain>
    </source>
</reference>
<gene>
    <name evidence="1" type="ORF">N7463_010145</name>
</gene>
<sequence length="94" mass="10281">MAPVPNDESSSAPEKPTELAAKILGNGAADAVGRWIKNCYTRGKSALNTTRLKERRTDSTEPRNTVIVKLQYIPPLQLTHNAATPTPVPPVYRQ</sequence>
<dbReference type="AlphaFoldDB" id="A0A9W9XJC0"/>
<name>A0A9W9XJC0_9EURO</name>
<protein>
    <submittedName>
        <fullName evidence="1">Uncharacterized protein</fullName>
    </submittedName>
</protein>
<proteinExistence type="predicted"/>
<evidence type="ECO:0000313" key="1">
    <source>
        <dbReference type="EMBL" id="KAJ5494058.1"/>
    </source>
</evidence>
<dbReference type="OrthoDB" id="10320862at2759"/>
<comment type="caution">
    <text evidence="1">The sequence shown here is derived from an EMBL/GenBank/DDBJ whole genome shotgun (WGS) entry which is preliminary data.</text>
</comment>
<organism evidence="1 2">
    <name type="scientific">Penicillium fimorum</name>
    <dbReference type="NCBI Taxonomy" id="1882269"/>
    <lineage>
        <taxon>Eukaryota</taxon>
        <taxon>Fungi</taxon>
        <taxon>Dikarya</taxon>
        <taxon>Ascomycota</taxon>
        <taxon>Pezizomycotina</taxon>
        <taxon>Eurotiomycetes</taxon>
        <taxon>Eurotiomycetidae</taxon>
        <taxon>Eurotiales</taxon>
        <taxon>Aspergillaceae</taxon>
        <taxon>Penicillium</taxon>
    </lineage>
</organism>
<dbReference type="Proteomes" id="UP001149954">
    <property type="component" value="Unassembled WGS sequence"/>
</dbReference>
<reference evidence="1" key="2">
    <citation type="journal article" date="2023" name="IMA Fungus">
        <title>Comparative genomic study of the Penicillium genus elucidates a diverse pangenome and 15 lateral gene transfer events.</title>
        <authorList>
            <person name="Petersen C."/>
            <person name="Sorensen T."/>
            <person name="Nielsen M.R."/>
            <person name="Sondergaard T.E."/>
            <person name="Sorensen J.L."/>
            <person name="Fitzpatrick D.A."/>
            <person name="Frisvad J.C."/>
            <person name="Nielsen K.L."/>
        </authorList>
    </citation>
    <scope>NUCLEOTIDE SEQUENCE</scope>
    <source>
        <strain evidence="1">IBT 29495</strain>
    </source>
</reference>
<accession>A0A9W9XJC0</accession>